<reference evidence="2" key="1">
    <citation type="submission" date="2022-10" db="EMBL/GenBank/DDBJ databases">
        <title>Roseovarius pelagicus sp. nov., isolated from Arctic seawater.</title>
        <authorList>
            <person name="Hong Y.W."/>
            <person name="Hwang C.Y."/>
        </authorList>
    </citation>
    <scope>NUCLEOTIDE SEQUENCE</scope>
    <source>
        <strain evidence="2">HL-MP18</strain>
    </source>
</reference>
<evidence type="ECO:0000256" key="1">
    <source>
        <dbReference type="SAM" id="SignalP"/>
    </source>
</evidence>
<dbReference type="EMBL" id="CP106738">
    <property type="protein sequence ID" value="UXX84650.1"/>
    <property type="molecule type" value="Genomic_DNA"/>
</dbReference>
<evidence type="ECO:0000313" key="2">
    <source>
        <dbReference type="EMBL" id="UXX84650.1"/>
    </source>
</evidence>
<protein>
    <recommendedName>
        <fullName evidence="4">Lipoprotein</fullName>
    </recommendedName>
</protein>
<dbReference type="Proteomes" id="UP001064087">
    <property type="component" value="Chromosome"/>
</dbReference>
<proteinExistence type="predicted"/>
<organism evidence="2 3">
    <name type="scientific">Roseovarius pelagicus</name>
    <dbReference type="NCBI Taxonomy" id="2980108"/>
    <lineage>
        <taxon>Bacteria</taxon>
        <taxon>Pseudomonadati</taxon>
        <taxon>Pseudomonadota</taxon>
        <taxon>Alphaproteobacteria</taxon>
        <taxon>Rhodobacterales</taxon>
        <taxon>Roseobacteraceae</taxon>
        <taxon>Roseovarius</taxon>
    </lineage>
</organism>
<name>A0ABY6DLK3_9RHOB</name>
<accession>A0ABY6DLK3</accession>
<keyword evidence="3" id="KW-1185">Reference proteome</keyword>
<dbReference type="PROSITE" id="PS51257">
    <property type="entry name" value="PROKAR_LIPOPROTEIN"/>
    <property type="match status" value="1"/>
</dbReference>
<evidence type="ECO:0000313" key="3">
    <source>
        <dbReference type="Proteomes" id="UP001064087"/>
    </source>
</evidence>
<dbReference type="RefSeq" id="WP_263048823.1">
    <property type="nucleotide sequence ID" value="NZ_CP106738.1"/>
</dbReference>
<evidence type="ECO:0008006" key="4">
    <source>
        <dbReference type="Google" id="ProtNLM"/>
    </source>
</evidence>
<keyword evidence="1" id="KW-0732">Signal</keyword>
<feature type="chain" id="PRO_5046643726" description="Lipoprotein" evidence="1">
    <location>
        <begin position="19"/>
        <end position="182"/>
    </location>
</feature>
<sequence length="182" mass="20560">MIKLGSWFLIVAAFLTIAGCGATPTIEPVEQNDITKLATQIQGLGSGVAPAEAERAAEIAYRYSLQLAQEYQVTDPPLVHNAKVIHGYRPRGLCNHWTEDLNKRLKQEHFRTLSLHWAISPPTPFRIIHHTVIISARGDTLDDGIVLDPWRNSGALFWSKTKADDHYNWRPRMEVREELLNG</sequence>
<gene>
    <name evidence="2" type="ORF">N7U68_08455</name>
</gene>
<feature type="signal peptide" evidence="1">
    <location>
        <begin position="1"/>
        <end position="18"/>
    </location>
</feature>